<organism evidence="2 3">
    <name type="scientific">Abeliophyllum distichum</name>
    <dbReference type="NCBI Taxonomy" id="126358"/>
    <lineage>
        <taxon>Eukaryota</taxon>
        <taxon>Viridiplantae</taxon>
        <taxon>Streptophyta</taxon>
        <taxon>Embryophyta</taxon>
        <taxon>Tracheophyta</taxon>
        <taxon>Spermatophyta</taxon>
        <taxon>Magnoliopsida</taxon>
        <taxon>eudicotyledons</taxon>
        <taxon>Gunneridae</taxon>
        <taxon>Pentapetalae</taxon>
        <taxon>asterids</taxon>
        <taxon>lamiids</taxon>
        <taxon>Lamiales</taxon>
        <taxon>Oleaceae</taxon>
        <taxon>Forsythieae</taxon>
        <taxon>Abeliophyllum</taxon>
    </lineage>
</organism>
<dbReference type="EMBL" id="JBFOLK010000010">
    <property type="protein sequence ID" value="KAL2481641.1"/>
    <property type="molecule type" value="Genomic_DNA"/>
</dbReference>
<accession>A0ABD1QZL7</accession>
<dbReference type="Gene3D" id="1.10.287.110">
    <property type="entry name" value="DnaJ domain"/>
    <property type="match status" value="1"/>
</dbReference>
<name>A0ABD1QZL7_9LAMI</name>
<reference evidence="3" key="1">
    <citation type="submission" date="2024-07" db="EMBL/GenBank/DDBJ databases">
        <title>Two chromosome-level genome assemblies of Korean endemic species Abeliophyllum distichum and Forsythia ovata (Oleaceae).</title>
        <authorList>
            <person name="Jang H."/>
        </authorList>
    </citation>
    <scope>NUCLEOTIDE SEQUENCE [LARGE SCALE GENOMIC DNA]</scope>
</reference>
<dbReference type="SUPFAM" id="SSF46565">
    <property type="entry name" value="Chaperone J-domain"/>
    <property type="match status" value="1"/>
</dbReference>
<dbReference type="InterPro" id="IPR001623">
    <property type="entry name" value="DnaJ_domain"/>
</dbReference>
<dbReference type="PROSITE" id="PS00636">
    <property type="entry name" value="DNAJ_1"/>
    <property type="match status" value="1"/>
</dbReference>
<dbReference type="AlphaFoldDB" id="A0ABD1QZL7"/>
<dbReference type="InterPro" id="IPR036869">
    <property type="entry name" value="J_dom_sf"/>
</dbReference>
<keyword evidence="3" id="KW-1185">Reference proteome</keyword>
<dbReference type="PRINTS" id="PR00625">
    <property type="entry name" value="JDOMAIN"/>
</dbReference>
<protein>
    <submittedName>
        <fullName evidence="2">Chaperone protein dnaJ 11</fullName>
    </submittedName>
</protein>
<evidence type="ECO:0000313" key="3">
    <source>
        <dbReference type="Proteomes" id="UP001604336"/>
    </source>
</evidence>
<dbReference type="Proteomes" id="UP001604336">
    <property type="component" value="Unassembled WGS sequence"/>
</dbReference>
<comment type="caution">
    <text evidence="2">The sequence shown here is derived from an EMBL/GenBank/DDBJ whole genome shotgun (WGS) entry which is preliminary data.</text>
</comment>
<dbReference type="PROSITE" id="PS50076">
    <property type="entry name" value="DNAJ_2"/>
    <property type="match status" value="1"/>
</dbReference>
<feature type="domain" description="J" evidence="1">
    <location>
        <begin position="69"/>
        <end position="136"/>
    </location>
</feature>
<dbReference type="SMART" id="SM00271">
    <property type="entry name" value="DnaJ"/>
    <property type="match status" value="1"/>
</dbReference>
<dbReference type="InterPro" id="IPR018253">
    <property type="entry name" value="DnaJ_domain_CS"/>
</dbReference>
<dbReference type="CDD" id="cd06257">
    <property type="entry name" value="DnaJ"/>
    <property type="match status" value="1"/>
</dbReference>
<gene>
    <name evidence="2" type="ORF">Adt_34607</name>
</gene>
<sequence>MFSMDAFFHLYIPKLTFIIAYIPSPPLLQNNTRFTYYASASAQSSIRSQQPHIVASTMTATLLPRSSTSFYQVLGILMGASSQEIKAAYRKLARIFHLDVASVDKKDTSVDEFMRIHTAYSTLSDAEKRTDYDLRIFRLHCISSLYSVEYVWTSRFSSGYTNRHSWETDKC</sequence>
<evidence type="ECO:0000259" key="1">
    <source>
        <dbReference type="PROSITE" id="PS50076"/>
    </source>
</evidence>
<dbReference type="InterPro" id="IPR052276">
    <property type="entry name" value="Diphthamide-biosynth_chaperone"/>
</dbReference>
<dbReference type="PANTHER" id="PTHR44240:SF10">
    <property type="entry name" value="J DOMAIN-CONTAINING PROTEIN"/>
    <property type="match status" value="1"/>
</dbReference>
<evidence type="ECO:0000313" key="2">
    <source>
        <dbReference type="EMBL" id="KAL2481641.1"/>
    </source>
</evidence>
<proteinExistence type="predicted"/>
<dbReference type="PANTHER" id="PTHR44240">
    <property type="entry name" value="DNAJ DOMAIN (PROKARYOTIC HEAT SHOCK PROTEIN)-RELATED"/>
    <property type="match status" value="1"/>
</dbReference>
<dbReference type="Pfam" id="PF00226">
    <property type="entry name" value="DnaJ"/>
    <property type="match status" value="1"/>
</dbReference>